<accession>E2A4K7</accession>
<name>E2A4K7_CAMFO</name>
<organism evidence="2">
    <name type="scientific">Camponotus floridanus</name>
    <name type="common">Florida carpenter ant</name>
    <dbReference type="NCBI Taxonomy" id="104421"/>
    <lineage>
        <taxon>Eukaryota</taxon>
        <taxon>Metazoa</taxon>
        <taxon>Ecdysozoa</taxon>
        <taxon>Arthropoda</taxon>
        <taxon>Hexapoda</taxon>
        <taxon>Insecta</taxon>
        <taxon>Pterygota</taxon>
        <taxon>Neoptera</taxon>
        <taxon>Endopterygota</taxon>
        <taxon>Hymenoptera</taxon>
        <taxon>Apocrita</taxon>
        <taxon>Aculeata</taxon>
        <taxon>Formicoidea</taxon>
        <taxon>Formicidae</taxon>
        <taxon>Formicinae</taxon>
        <taxon>Camponotus</taxon>
    </lineage>
</organism>
<dbReference type="AlphaFoldDB" id="E2A4K7"/>
<dbReference type="EMBL" id="GL436710">
    <property type="protein sequence ID" value="EFN71609.1"/>
    <property type="molecule type" value="Genomic_DNA"/>
</dbReference>
<proteinExistence type="predicted"/>
<evidence type="ECO:0000313" key="2">
    <source>
        <dbReference type="Proteomes" id="UP000000311"/>
    </source>
</evidence>
<evidence type="ECO:0000313" key="1">
    <source>
        <dbReference type="EMBL" id="EFN71609.1"/>
    </source>
</evidence>
<dbReference type="Proteomes" id="UP000000311">
    <property type="component" value="Unassembled WGS sequence"/>
</dbReference>
<protein>
    <submittedName>
        <fullName evidence="1">Uncharacterized protein</fullName>
    </submittedName>
</protein>
<sequence>MHSPGALRGDMPVWGWKYEELTGKIPQGKASETKAFAALIASRIDSRVLGWKPSVHYYTPTRRRLRGDGIGGSFLRAIRVLITSFLSTELRGYRSMFFVLAKAHFAPEP</sequence>
<gene>
    <name evidence="1" type="ORF">EAG_11598</name>
</gene>
<keyword evidence="2" id="KW-1185">Reference proteome</keyword>
<reference evidence="1 2" key="1">
    <citation type="journal article" date="2010" name="Science">
        <title>Genomic comparison of the ants Camponotus floridanus and Harpegnathos saltator.</title>
        <authorList>
            <person name="Bonasio R."/>
            <person name="Zhang G."/>
            <person name="Ye C."/>
            <person name="Mutti N.S."/>
            <person name="Fang X."/>
            <person name="Qin N."/>
            <person name="Donahue G."/>
            <person name="Yang P."/>
            <person name="Li Q."/>
            <person name="Li C."/>
            <person name="Zhang P."/>
            <person name="Huang Z."/>
            <person name="Berger S.L."/>
            <person name="Reinberg D."/>
            <person name="Wang J."/>
            <person name="Liebig J."/>
        </authorList>
    </citation>
    <scope>NUCLEOTIDE SEQUENCE [LARGE SCALE GENOMIC DNA]</scope>
    <source>
        <strain evidence="2">C129</strain>
    </source>
</reference>
<dbReference type="InParanoid" id="E2A4K7"/>